<protein>
    <submittedName>
        <fullName evidence="1">Uncharacterized protein</fullName>
    </submittedName>
</protein>
<organism evidence="1 2">
    <name type="scientific">Azomonas macrocytogenes</name>
    <name type="common">Azotobacter macrocytogenes</name>
    <dbReference type="NCBI Taxonomy" id="69962"/>
    <lineage>
        <taxon>Bacteria</taxon>
        <taxon>Pseudomonadati</taxon>
        <taxon>Pseudomonadota</taxon>
        <taxon>Gammaproteobacteria</taxon>
        <taxon>Pseudomonadales</taxon>
        <taxon>Pseudomonadaceae</taxon>
        <taxon>Azomonas</taxon>
    </lineage>
</organism>
<accession>A0A839T0M3</accession>
<dbReference type="AlphaFoldDB" id="A0A839T0M3"/>
<name>A0A839T0M3_AZOMA</name>
<sequence>MNKNTAPKDIFEAKNPDLRAALAAMQRAAELARRTAIQTDTAIVVVRDGQRMRITAEQLRQESAEHLSNP</sequence>
<evidence type="ECO:0000313" key="1">
    <source>
        <dbReference type="EMBL" id="MBB3102678.1"/>
    </source>
</evidence>
<dbReference type="Proteomes" id="UP000549250">
    <property type="component" value="Unassembled WGS sequence"/>
</dbReference>
<reference evidence="1 2" key="1">
    <citation type="submission" date="2020-08" db="EMBL/GenBank/DDBJ databases">
        <title>Genomic Encyclopedia of Type Strains, Phase III (KMG-III): the genomes of soil and plant-associated and newly described type strains.</title>
        <authorList>
            <person name="Whitman W."/>
        </authorList>
    </citation>
    <scope>NUCLEOTIDE SEQUENCE [LARGE SCALE GENOMIC DNA]</scope>
    <source>
        <strain evidence="1 2">CECT 4462</strain>
    </source>
</reference>
<comment type="caution">
    <text evidence="1">The sequence shown here is derived from an EMBL/GenBank/DDBJ whole genome shotgun (WGS) entry which is preliminary data.</text>
</comment>
<keyword evidence="2" id="KW-1185">Reference proteome</keyword>
<evidence type="ECO:0000313" key="2">
    <source>
        <dbReference type="Proteomes" id="UP000549250"/>
    </source>
</evidence>
<dbReference type="EMBL" id="JACHXI010000003">
    <property type="protein sequence ID" value="MBB3102678.1"/>
    <property type="molecule type" value="Genomic_DNA"/>
</dbReference>
<proteinExistence type="predicted"/>
<gene>
    <name evidence="1" type="ORF">FHR87_001061</name>
</gene>
<dbReference type="RefSeq" id="WP_183165653.1">
    <property type="nucleotide sequence ID" value="NZ_JACHXI010000003.1"/>
</dbReference>